<feature type="coiled-coil region" evidence="1">
    <location>
        <begin position="351"/>
        <end position="410"/>
    </location>
</feature>
<dbReference type="OrthoDB" id="531008at2759"/>
<gene>
    <name evidence="4" type="ORF">HHK36_029730</name>
</gene>
<dbReference type="InterPro" id="IPR032640">
    <property type="entry name" value="AMPK1_CBM"/>
</dbReference>
<organism evidence="4 5">
    <name type="scientific">Tetracentron sinense</name>
    <name type="common">Spur-leaf</name>
    <dbReference type="NCBI Taxonomy" id="13715"/>
    <lineage>
        <taxon>Eukaryota</taxon>
        <taxon>Viridiplantae</taxon>
        <taxon>Streptophyta</taxon>
        <taxon>Embryophyta</taxon>
        <taxon>Tracheophyta</taxon>
        <taxon>Spermatophyta</taxon>
        <taxon>Magnoliopsida</taxon>
        <taxon>Trochodendrales</taxon>
        <taxon>Trochodendraceae</taxon>
        <taxon>Tetracentron</taxon>
    </lineage>
</organism>
<evidence type="ECO:0000313" key="5">
    <source>
        <dbReference type="Proteomes" id="UP000655225"/>
    </source>
</evidence>
<dbReference type="OMA" id="ATPCKIF"/>
<dbReference type="GO" id="GO:0009507">
    <property type="term" value="C:chloroplast"/>
    <property type="evidence" value="ECO:0007669"/>
    <property type="project" value="UniProtKB-ARBA"/>
</dbReference>
<dbReference type="Pfam" id="PF16561">
    <property type="entry name" value="AMPK1_CBM"/>
    <property type="match status" value="1"/>
</dbReference>
<evidence type="ECO:0000256" key="2">
    <source>
        <dbReference type="SAM" id="MobiDB-lite"/>
    </source>
</evidence>
<feature type="region of interest" description="Disordered" evidence="2">
    <location>
        <begin position="198"/>
        <end position="217"/>
    </location>
</feature>
<dbReference type="Gene3D" id="2.60.40.10">
    <property type="entry name" value="Immunoglobulins"/>
    <property type="match status" value="1"/>
</dbReference>
<keyword evidence="5" id="KW-1185">Reference proteome</keyword>
<keyword evidence="1" id="KW-0175">Coiled coil</keyword>
<dbReference type="SUPFAM" id="SSF81296">
    <property type="entry name" value="E set domains"/>
    <property type="match status" value="1"/>
</dbReference>
<evidence type="ECO:0000259" key="3">
    <source>
        <dbReference type="Pfam" id="PF16561"/>
    </source>
</evidence>
<dbReference type="PANTHER" id="PTHR47434:SF1">
    <property type="entry name" value="PROTEIN PTST HOMOLOG 2, CHLOROPLASTIC"/>
    <property type="match status" value="1"/>
</dbReference>
<name>A0A834YEG4_TETSI</name>
<dbReference type="PANTHER" id="PTHR47434">
    <property type="entry name" value="PROTEIN PTST HOMOLOG 3, CHLOROPLASTIC"/>
    <property type="match status" value="1"/>
</dbReference>
<dbReference type="InterPro" id="IPR013783">
    <property type="entry name" value="Ig-like_fold"/>
</dbReference>
<feature type="region of interest" description="Disordered" evidence="2">
    <location>
        <begin position="289"/>
        <end position="317"/>
    </location>
</feature>
<dbReference type="AlphaFoldDB" id="A0A834YEG4"/>
<dbReference type="Proteomes" id="UP000655225">
    <property type="component" value="Unassembled WGS sequence"/>
</dbReference>
<dbReference type="EMBL" id="JABCRI010000023">
    <property type="protein sequence ID" value="KAF8378391.1"/>
    <property type="molecule type" value="Genomic_DNA"/>
</dbReference>
<protein>
    <recommendedName>
        <fullName evidence="3">AMP-activated protein kinase glycogen-binding domain-containing protein</fullName>
    </recommendedName>
</protein>
<feature type="compositionally biased region" description="Low complexity" evidence="2">
    <location>
        <begin position="198"/>
        <end position="215"/>
    </location>
</feature>
<dbReference type="CDD" id="cd02859">
    <property type="entry name" value="E_set_AMPKbeta_like_N"/>
    <property type="match status" value="1"/>
</dbReference>
<sequence length="494" mass="55234">MVLFIKASNYFLFSPNSIRNCPSFPSLDSMIHPRKRQSSSLGLSVAKQIVSLGFSGFERGLGSSILVLPRNFCYGFVWRCKGWEDEGDPALEAEILEFMQKSKKNNVFPTKKELLETGRVDLVEAIARQGGWLSLGWDLDEEHRVQEDELPGWSSIMAKEVGNGSVQDDTRIFQQRFDSSNGRDSFEVIELRSSGVFSPTTSSSYPELSSGSSTEMEGGDDAGIQGILHRLKKERNLSFGFGLSEKESRTRVGRSPGSSADMAADIVLSESRMGGPMDAMNDQIFTVKEGANETKDSREELNSGGKENDHHQIQSRLQQLESELASALRFLRSRTDEVGSQKGHESSFEDLQKLSDAWEFQENEIMKAQDKLRSTRAKLAVLKGKMALAIIEAQKIVEDKQERIDNARKALCLIRTACIVWPNSASEVLLTGSFDGWTTQRKMERSSTGIFSLCLKLYPGRYEIKFIVDGAWKVDPLRPIVHNNGYKNNLLTIS</sequence>
<feature type="compositionally biased region" description="Basic and acidic residues" evidence="2">
    <location>
        <begin position="290"/>
        <end position="312"/>
    </location>
</feature>
<evidence type="ECO:0000256" key="1">
    <source>
        <dbReference type="SAM" id="Coils"/>
    </source>
</evidence>
<feature type="domain" description="AMP-activated protein kinase glycogen-binding" evidence="3">
    <location>
        <begin position="418"/>
        <end position="493"/>
    </location>
</feature>
<evidence type="ECO:0000313" key="4">
    <source>
        <dbReference type="EMBL" id="KAF8378391.1"/>
    </source>
</evidence>
<reference evidence="4 5" key="1">
    <citation type="submission" date="2020-04" db="EMBL/GenBank/DDBJ databases">
        <title>Plant Genome Project.</title>
        <authorList>
            <person name="Zhang R.-G."/>
        </authorList>
    </citation>
    <scope>NUCLEOTIDE SEQUENCE [LARGE SCALE GENOMIC DNA]</scope>
    <source>
        <strain evidence="4">YNK0</strain>
        <tissue evidence="4">Leaf</tissue>
    </source>
</reference>
<accession>A0A834YEG4</accession>
<proteinExistence type="predicted"/>
<comment type="caution">
    <text evidence="4">The sequence shown here is derived from an EMBL/GenBank/DDBJ whole genome shotgun (WGS) entry which is preliminary data.</text>
</comment>
<dbReference type="InterPro" id="IPR014756">
    <property type="entry name" value="Ig_E-set"/>
</dbReference>